<name>A0AAV4P9U3_CAEEX</name>
<keyword evidence="2" id="KW-1185">Reference proteome</keyword>
<comment type="caution">
    <text evidence="1">The sequence shown here is derived from an EMBL/GenBank/DDBJ whole genome shotgun (WGS) entry which is preliminary data.</text>
</comment>
<gene>
    <name evidence="1" type="ORF">CEXT_553961</name>
</gene>
<dbReference type="Proteomes" id="UP001054945">
    <property type="component" value="Unassembled WGS sequence"/>
</dbReference>
<proteinExistence type="predicted"/>
<dbReference type="EMBL" id="BPLR01004218">
    <property type="protein sequence ID" value="GIX93233.1"/>
    <property type="molecule type" value="Genomic_DNA"/>
</dbReference>
<dbReference type="AlphaFoldDB" id="A0AAV4P9U3"/>
<reference evidence="1 2" key="1">
    <citation type="submission" date="2021-06" db="EMBL/GenBank/DDBJ databases">
        <title>Caerostris extrusa draft genome.</title>
        <authorList>
            <person name="Kono N."/>
            <person name="Arakawa K."/>
        </authorList>
    </citation>
    <scope>NUCLEOTIDE SEQUENCE [LARGE SCALE GENOMIC DNA]</scope>
</reference>
<evidence type="ECO:0000313" key="1">
    <source>
        <dbReference type="EMBL" id="GIX93233.1"/>
    </source>
</evidence>
<organism evidence="1 2">
    <name type="scientific">Caerostris extrusa</name>
    <name type="common">Bark spider</name>
    <name type="synonym">Caerostris bankana</name>
    <dbReference type="NCBI Taxonomy" id="172846"/>
    <lineage>
        <taxon>Eukaryota</taxon>
        <taxon>Metazoa</taxon>
        <taxon>Ecdysozoa</taxon>
        <taxon>Arthropoda</taxon>
        <taxon>Chelicerata</taxon>
        <taxon>Arachnida</taxon>
        <taxon>Araneae</taxon>
        <taxon>Araneomorphae</taxon>
        <taxon>Entelegynae</taxon>
        <taxon>Araneoidea</taxon>
        <taxon>Araneidae</taxon>
        <taxon>Caerostris</taxon>
    </lineage>
</organism>
<accession>A0AAV4P9U3</accession>
<sequence>MESHPGLIRPSRREGEGLNLIGIAYLRVAHSVTPFVRLSTLGRGVAPGCRAAGVWSGDRQMDPYEKFPLQRTLPTPAMKGISPFQYGGGHGMERIVISCRRASYRKKRQ</sequence>
<protein>
    <submittedName>
        <fullName evidence="1">Uncharacterized protein</fullName>
    </submittedName>
</protein>
<evidence type="ECO:0000313" key="2">
    <source>
        <dbReference type="Proteomes" id="UP001054945"/>
    </source>
</evidence>